<evidence type="ECO:0000259" key="1">
    <source>
        <dbReference type="PROSITE" id="PS50994"/>
    </source>
</evidence>
<dbReference type="InterPro" id="IPR006758">
    <property type="entry name" value="A32L"/>
</dbReference>
<accession>A0A8H3LTJ3</accession>
<proteinExistence type="predicted"/>
<organism evidence="2 3">
    <name type="scientific">Rhizophagus clarus</name>
    <dbReference type="NCBI Taxonomy" id="94130"/>
    <lineage>
        <taxon>Eukaryota</taxon>
        <taxon>Fungi</taxon>
        <taxon>Fungi incertae sedis</taxon>
        <taxon>Mucoromycota</taxon>
        <taxon>Glomeromycotina</taxon>
        <taxon>Glomeromycetes</taxon>
        <taxon>Glomerales</taxon>
        <taxon>Glomeraceae</taxon>
        <taxon>Rhizophagus</taxon>
    </lineage>
</organism>
<name>A0A8H3LTJ3_9GLOM</name>
<feature type="domain" description="Integrase catalytic" evidence="1">
    <location>
        <begin position="78"/>
        <end position="250"/>
    </location>
</feature>
<dbReference type="EMBL" id="BLAL01000218">
    <property type="protein sequence ID" value="GES92799.1"/>
    <property type="molecule type" value="Genomic_DNA"/>
</dbReference>
<dbReference type="PROSITE" id="PS50994">
    <property type="entry name" value="INTEGRASE"/>
    <property type="match status" value="1"/>
</dbReference>
<dbReference type="SUPFAM" id="SSF53098">
    <property type="entry name" value="Ribonuclease H-like"/>
    <property type="match status" value="1"/>
</dbReference>
<dbReference type="InterPro" id="IPR036397">
    <property type="entry name" value="RNaseH_sf"/>
</dbReference>
<protein>
    <recommendedName>
        <fullName evidence="1">Integrase catalytic domain-containing protein</fullName>
    </recommendedName>
</protein>
<sequence length="790" mass="92162">MSQPQIIIDPDEELRIVCRLLFYNIPGFYPNAKKLYRVCQEEGYSFRLQNITKWIKHQYSYQIYRQPLPCKAEASFSKIKIPNKVHQCDILLHTHDQDDGWVFVCTLLVIDVATRFKDGRSLTSRNSLEIWIAIKDIYEDPSNPLTWPKLLMTDGDASFRGAFSRGMEQYNVPIRVVDLYSFESLAFIKALKKRIAILTYKVQYAIEGRLTDGERSRVFKKTLKKYIDYLNNSKTRLIGMTPARAMTLEEVESKPSKKPKRAIGKDEKIKLQKGTAVRYLLKAGELEGDHRRRATDPYWSLRVFKIKRVVIGKNPPQPVLYYLEDEPIESTAHLIGRNPKRPFKYEELQEIEEPDKIEYPPDEFMRKYHPTGFVHYVHASSKSVQAEDYAMKRGGQCLGKTGQINGHDVYLWSCKNGAHQWEYPLKYIMKKFEWCPLCHHRSGERQCRYIFEDLLGKKFPSCRPNFLHGMQLDGYNEELRLGFEFHGRQHYSLNSMFHRRGQIDLDEQRIRDQKKRDICKEQGICLIEVPYTADFYPFIRHTLIEKGYLDDANRIMKYVIFAVDEVKSSKKYQGDPHAPPWPFRIIVAGASNSGERNVKCDDVILCGHHLDKPKYGIVQDFYEYLAQDKSKPYYEDITFSTLTPDKIPDPKKSKKFNAKRSTLMIFEDVCSDPPVIQKKIIPYFSRGRHENISSIYVSQKFHRIPTDIRENATHIVLFSGGGSTRKLADIISPYTDADPHKASKVLDSYLRQKEFVVIDINKPRSESFSLRWDTPLNLEREIESLGNTSN</sequence>
<dbReference type="AlphaFoldDB" id="A0A8H3LTJ3"/>
<evidence type="ECO:0000313" key="2">
    <source>
        <dbReference type="EMBL" id="GES92799.1"/>
    </source>
</evidence>
<dbReference type="GO" id="GO:0003676">
    <property type="term" value="F:nucleic acid binding"/>
    <property type="evidence" value="ECO:0007669"/>
    <property type="project" value="InterPro"/>
</dbReference>
<comment type="caution">
    <text evidence="2">The sequence shown here is derived from an EMBL/GenBank/DDBJ whole genome shotgun (WGS) entry which is preliminary data.</text>
</comment>
<gene>
    <name evidence="2" type="ORF">RCL2_001955900</name>
</gene>
<dbReference type="Proteomes" id="UP000615446">
    <property type="component" value="Unassembled WGS sequence"/>
</dbReference>
<dbReference type="InterPro" id="IPR001584">
    <property type="entry name" value="Integrase_cat-core"/>
</dbReference>
<dbReference type="Pfam" id="PF04665">
    <property type="entry name" value="Pox_A32"/>
    <property type="match status" value="1"/>
</dbReference>
<dbReference type="OrthoDB" id="2304771at2759"/>
<dbReference type="Gene3D" id="3.30.420.10">
    <property type="entry name" value="Ribonuclease H-like superfamily/Ribonuclease H"/>
    <property type="match status" value="1"/>
</dbReference>
<dbReference type="InterPro" id="IPR012337">
    <property type="entry name" value="RNaseH-like_sf"/>
</dbReference>
<evidence type="ECO:0000313" key="3">
    <source>
        <dbReference type="Proteomes" id="UP000615446"/>
    </source>
</evidence>
<dbReference type="GO" id="GO:0015074">
    <property type="term" value="P:DNA integration"/>
    <property type="evidence" value="ECO:0007669"/>
    <property type="project" value="InterPro"/>
</dbReference>
<reference evidence="2" key="1">
    <citation type="submission" date="2019-10" db="EMBL/GenBank/DDBJ databases">
        <title>Conservation and host-specific expression of non-tandemly repeated heterogenous ribosome RNA gene in arbuscular mycorrhizal fungi.</title>
        <authorList>
            <person name="Maeda T."/>
            <person name="Kobayashi Y."/>
            <person name="Nakagawa T."/>
            <person name="Ezawa T."/>
            <person name="Yamaguchi K."/>
            <person name="Bino T."/>
            <person name="Nishimoto Y."/>
            <person name="Shigenobu S."/>
            <person name="Kawaguchi M."/>
        </authorList>
    </citation>
    <scope>NUCLEOTIDE SEQUENCE</scope>
    <source>
        <strain evidence="2">HR1</strain>
    </source>
</reference>
<dbReference type="GO" id="GO:0005634">
    <property type="term" value="C:nucleus"/>
    <property type="evidence" value="ECO:0007669"/>
    <property type="project" value="UniProtKB-ARBA"/>
</dbReference>